<dbReference type="Proteomes" id="UP001056120">
    <property type="component" value="Linkage Group LG12"/>
</dbReference>
<sequence>MEDQSEACNLYEDLLRELLDENSSFLLQPQEITTDSLDSNSFNNLISNLFSGPTISDIETALLASSYANHTQDFSALARISDMERGVSRVDNKYILKIKNSGNVLADDGYKWRKYGQKSIKNSANPRNYYKCTNPRCGAKKQVERSNDDPDTLIITYEGLHLHYMYPYFIFGQSENHDPPTKKSRKHNVEATTDQHRQTTKDSEESIRHDHCLDQPASTILTDHEPQVELTSQGLLEDMVPLLVRNPINSSKSCYWPSHPSPTASPSCSWSPNF</sequence>
<reference evidence="1 2" key="2">
    <citation type="journal article" date="2022" name="Mol. Ecol. Resour.">
        <title>The genomes of chicory, endive, great burdock and yacon provide insights into Asteraceae paleo-polyploidization history and plant inulin production.</title>
        <authorList>
            <person name="Fan W."/>
            <person name="Wang S."/>
            <person name="Wang H."/>
            <person name="Wang A."/>
            <person name="Jiang F."/>
            <person name="Liu H."/>
            <person name="Zhao H."/>
            <person name="Xu D."/>
            <person name="Zhang Y."/>
        </authorList>
    </citation>
    <scope>NUCLEOTIDE SEQUENCE [LARGE SCALE GENOMIC DNA]</scope>
    <source>
        <strain evidence="2">cv. Yunnan</strain>
        <tissue evidence="1">Leaves</tissue>
    </source>
</reference>
<gene>
    <name evidence="1" type="ORF">L1987_37595</name>
</gene>
<proteinExistence type="predicted"/>
<protein>
    <submittedName>
        <fullName evidence="1">Uncharacterized protein</fullName>
    </submittedName>
</protein>
<accession>A0ACB9HGL4</accession>
<evidence type="ECO:0000313" key="1">
    <source>
        <dbReference type="EMBL" id="KAI3794954.1"/>
    </source>
</evidence>
<name>A0ACB9HGL4_9ASTR</name>
<organism evidence="1 2">
    <name type="scientific">Smallanthus sonchifolius</name>
    <dbReference type="NCBI Taxonomy" id="185202"/>
    <lineage>
        <taxon>Eukaryota</taxon>
        <taxon>Viridiplantae</taxon>
        <taxon>Streptophyta</taxon>
        <taxon>Embryophyta</taxon>
        <taxon>Tracheophyta</taxon>
        <taxon>Spermatophyta</taxon>
        <taxon>Magnoliopsida</taxon>
        <taxon>eudicotyledons</taxon>
        <taxon>Gunneridae</taxon>
        <taxon>Pentapetalae</taxon>
        <taxon>asterids</taxon>
        <taxon>campanulids</taxon>
        <taxon>Asterales</taxon>
        <taxon>Asteraceae</taxon>
        <taxon>Asteroideae</taxon>
        <taxon>Heliantheae alliance</taxon>
        <taxon>Millerieae</taxon>
        <taxon>Smallanthus</taxon>
    </lineage>
</organism>
<comment type="caution">
    <text evidence="1">The sequence shown here is derived from an EMBL/GenBank/DDBJ whole genome shotgun (WGS) entry which is preliminary data.</text>
</comment>
<keyword evidence="2" id="KW-1185">Reference proteome</keyword>
<dbReference type="EMBL" id="CM042029">
    <property type="protein sequence ID" value="KAI3794954.1"/>
    <property type="molecule type" value="Genomic_DNA"/>
</dbReference>
<evidence type="ECO:0000313" key="2">
    <source>
        <dbReference type="Proteomes" id="UP001056120"/>
    </source>
</evidence>
<reference evidence="2" key="1">
    <citation type="journal article" date="2022" name="Mol. Ecol. Resour.">
        <title>The genomes of chicory, endive, great burdock and yacon provide insights into Asteraceae palaeo-polyploidization history and plant inulin production.</title>
        <authorList>
            <person name="Fan W."/>
            <person name="Wang S."/>
            <person name="Wang H."/>
            <person name="Wang A."/>
            <person name="Jiang F."/>
            <person name="Liu H."/>
            <person name="Zhao H."/>
            <person name="Xu D."/>
            <person name="Zhang Y."/>
        </authorList>
    </citation>
    <scope>NUCLEOTIDE SEQUENCE [LARGE SCALE GENOMIC DNA]</scope>
    <source>
        <strain evidence="2">cv. Yunnan</strain>
    </source>
</reference>